<dbReference type="AlphaFoldDB" id="A0AAD6V138"/>
<proteinExistence type="predicted"/>
<dbReference type="Proteomes" id="UP001219525">
    <property type="component" value="Unassembled WGS sequence"/>
</dbReference>
<name>A0AAD6V138_9AGAR</name>
<protein>
    <recommendedName>
        <fullName evidence="4">HAT C-terminal dimerisation domain-containing protein</fullName>
    </recommendedName>
</protein>
<accession>A0AAD6V138</accession>
<evidence type="ECO:0008006" key="4">
    <source>
        <dbReference type="Google" id="ProtNLM"/>
    </source>
</evidence>
<reference evidence="2" key="1">
    <citation type="submission" date="2023-03" db="EMBL/GenBank/DDBJ databases">
        <title>Massive genome expansion in bonnet fungi (Mycena s.s.) driven by repeated elements and novel gene families across ecological guilds.</title>
        <authorList>
            <consortium name="Lawrence Berkeley National Laboratory"/>
            <person name="Harder C.B."/>
            <person name="Miyauchi S."/>
            <person name="Viragh M."/>
            <person name="Kuo A."/>
            <person name="Thoen E."/>
            <person name="Andreopoulos B."/>
            <person name="Lu D."/>
            <person name="Skrede I."/>
            <person name="Drula E."/>
            <person name="Henrissat B."/>
            <person name="Morin E."/>
            <person name="Kohler A."/>
            <person name="Barry K."/>
            <person name="LaButti K."/>
            <person name="Morin E."/>
            <person name="Salamov A."/>
            <person name="Lipzen A."/>
            <person name="Mereny Z."/>
            <person name="Hegedus B."/>
            <person name="Baldrian P."/>
            <person name="Stursova M."/>
            <person name="Weitz H."/>
            <person name="Taylor A."/>
            <person name="Grigoriev I.V."/>
            <person name="Nagy L.G."/>
            <person name="Martin F."/>
            <person name="Kauserud H."/>
        </authorList>
    </citation>
    <scope>NUCLEOTIDE SEQUENCE</scope>
    <source>
        <strain evidence="2">9144</strain>
    </source>
</reference>
<evidence type="ECO:0000313" key="2">
    <source>
        <dbReference type="EMBL" id="KAJ7197013.1"/>
    </source>
</evidence>
<comment type="caution">
    <text evidence="2">The sequence shown here is derived from an EMBL/GenBank/DDBJ whole genome shotgun (WGS) entry which is preliminary data.</text>
</comment>
<organism evidence="2 3">
    <name type="scientific">Mycena pura</name>
    <dbReference type="NCBI Taxonomy" id="153505"/>
    <lineage>
        <taxon>Eukaryota</taxon>
        <taxon>Fungi</taxon>
        <taxon>Dikarya</taxon>
        <taxon>Basidiomycota</taxon>
        <taxon>Agaricomycotina</taxon>
        <taxon>Agaricomycetes</taxon>
        <taxon>Agaricomycetidae</taxon>
        <taxon>Agaricales</taxon>
        <taxon>Marasmiineae</taxon>
        <taxon>Mycenaceae</taxon>
        <taxon>Mycena</taxon>
    </lineage>
</organism>
<evidence type="ECO:0000313" key="3">
    <source>
        <dbReference type="Proteomes" id="UP001219525"/>
    </source>
</evidence>
<gene>
    <name evidence="2" type="ORF">GGX14DRAFT_402918</name>
</gene>
<feature type="region of interest" description="Disordered" evidence="1">
    <location>
        <begin position="105"/>
        <end position="144"/>
    </location>
</feature>
<keyword evidence="3" id="KW-1185">Reference proteome</keyword>
<evidence type="ECO:0000256" key="1">
    <source>
        <dbReference type="SAM" id="MobiDB-lite"/>
    </source>
</evidence>
<sequence length="177" mass="19356">MAKQPAATLFSATMSPYSSPSARSQASNLNKALIRMAQDFLTTSVDIERAFSHGGGMVTKRRHALRLSAETIRANSLVASWTKEKLVPLAQRCSINQVKTRRYAPAGRPIRGKPKPAGAGVSSGPPKTRSEGRIPKGMGCYPSPGKRDVLDNNNDIIRQQQSLVFAVCRHIWRWVTG</sequence>
<dbReference type="EMBL" id="JARJCW010000080">
    <property type="protein sequence ID" value="KAJ7197013.1"/>
    <property type="molecule type" value="Genomic_DNA"/>
</dbReference>